<dbReference type="AlphaFoldDB" id="A0A937DIZ4"/>
<dbReference type="SUPFAM" id="SSF47781">
    <property type="entry name" value="RuvA domain 2-like"/>
    <property type="match status" value="3"/>
</dbReference>
<dbReference type="Gene3D" id="1.10.150.310">
    <property type="entry name" value="Tex RuvX-like domain-like"/>
    <property type="match status" value="2"/>
</dbReference>
<keyword evidence="1" id="KW-1133">Transmembrane helix</keyword>
<dbReference type="PANTHER" id="PTHR21180:SF32">
    <property type="entry name" value="ENDONUCLEASE_EXONUCLEASE_PHOSPHATASE FAMILY DOMAIN-CONTAINING PROTEIN 1"/>
    <property type="match status" value="1"/>
</dbReference>
<proteinExistence type="predicted"/>
<keyword evidence="1" id="KW-0812">Transmembrane</keyword>
<gene>
    <name evidence="2" type="ORF">JKP34_03635</name>
</gene>
<dbReference type="InterPro" id="IPR010994">
    <property type="entry name" value="RuvA_2-like"/>
</dbReference>
<keyword evidence="3" id="KW-1185">Reference proteome</keyword>
<name>A0A937DIZ4_9BACT</name>
<evidence type="ECO:0000256" key="1">
    <source>
        <dbReference type="SAM" id="Phobius"/>
    </source>
</evidence>
<comment type="caution">
    <text evidence="2">The sequence shown here is derived from an EMBL/GenBank/DDBJ whole genome shotgun (WGS) entry which is preliminary data.</text>
</comment>
<dbReference type="RefSeq" id="WP_201917808.1">
    <property type="nucleotide sequence ID" value="NZ_JAERQG010000001.1"/>
</dbReference>
<dbReference type="Proteomes" id="UP000642920">
    <property type="component" value="Unassembled WGS sequence"/>
</dbReference>
<evidence type="ECO:0000313" key="2">
    <source>
        <dbReference type="EMBL" id="MBL0764329.1"/>
    </source>
</evidence>
<protein>
    <submittedName>
        <fullName evidence="2">Helix-hairpin-helix domain-containing protein</fullName>
    </submittedName>
</protein>
<keyword evidence="1" id="KW-0472">Membrane</keyword>
<evidence type="ECO:0000313" key="3">
    <source>
        <dbReference type="Proteomes" id="UP000642920"/>
    </source>
</evidence>
<feature type="transmembrane region" description="Helical" evidence="1">
    <location>
        <begin position="20"/>
        <end position="40"/>
    </location>
</feature>
<dbReference type="Pfam" id="PF12836">
    <property type="entry name" value="HHH_3"/>
    <property type="match status" value="3"/>
</dbReference>
<dbReference type="PANTHER" id="PTHR21180">
    <property type="entry name" value="ENDONUCLEASE/EXONUCLEASE/PHOSPHATASE FAMILY DOMAIN-CONTAINING PROTEIN 1"/>
    <property type="match status" value="1"/>
</dbReference>
<dbReference type="GO" id="GO:0015627">
    <property type="term" value="C:type II protein secretion system complex"/>
    <property type="evidence" value="ECO:0007669"/>
    <property type="project" value="TreeGrafter"/>
</dbReference>
<dbReference type="GO" id="GO:0015628">
    <property type="term" value="P:protein secretion by the type II secretion system"/>
    <property type="evidence" value="ECO:0007669"/>
    <property type="project" value="TreeGrafter"/>
</dbReference>
<sequence>MYKKLLNLLKFSWGFSRTEANGFIVLSFLMLVCIITPFLVKHYLWENRSTVLSDEDAQALDSLIASLEKHVQFDEDSKDVFRLNPEIFDPNKVSSEELSAFGLPDFLANRIVNYREKVSMFQTKQELLKIYGLDSGTYLQLAPYIKIEAIPEDQSVYQVKKEEYRAEKFNNAKYEKKSSESFKLAPIELNSADTSQLKKIYGIGPAFAKRIVAFREALGGFHSTDQLKEVYGLEGASLDSVLNYTFLNEPIVIERIDLNTSSKEVLSKHPYINNKQAQLIVSYRNQHGNFNSVDELIEIKALNSSFLNRVKPYLMVQK</sequence>
<organism evidence="2 3">
    <name type="scientific">Marivirga atlantica</name>
    <dbReference type="NCBI Taxonomy" id="1548457"/>
    <lineage>
        <taxon>Bacteria</taxon>
        <taxon>Pseudomonadati</taxon>
        <taxon>Bacteroidota</taxon>
        <taxon>Cytophagia</taxon>
        <taxon>Cytophagales</taxon>
        <taxon>Marivirgaceae</taxon>
        <taxon>Marivirga</taxon>
    </lineage>
</organism>
<dbReference type="EMBL" id="JAERQG010000001">
    <property type="protein sequence ID" value="MBL0764329.1"/>
    <property type="molecule type" value="Genomic_DNA"/>
</dbReference>
<reference evidence="2" key="1">
    <citation type="submission" date="2021-01" db="EMBL/GenBank/DDBJ databases">
        <title>Marivirga sp. nov., isolated from intertidal surface sediments.</title>
        <authorList>
            <person name="Zhang M."/>
        </authorList>
    </citation>
    <scope>NUCLEOTIDE SEQUENCE</scope>
    <source>
        <strain evidence="2">SM1354</strain>
    </source>
</reference>
<dbReference type="Gene3D" id="1.10.150.280">
    <property type="entry name" value="AF1531-like domain"/>
    <property type="match status" value="1"/>
</dbReference>
<dbReference type="InterPro" id="IPR051675">
    <property type="entry name" value="Endo/Exo/Phosphatase_dom_1"/>
</dbReference>
<accession>A0A937DIZ4</accession>